<protein>
    <submittedName>
        <fullName evidence="3">Uncharacterized protein</fullName>
    </submittedName>
</protein>
<keyword evidence="4" id="KW-1185">Reference proteome</keyword>
<proteinExistence type="predicted"/>
<organism evidence="3 4">
    <name type="scientific">Lymnaea stagnalis</name>
    <name type="common">Great pond snail</name>
    <name type="synonym">Helix stagnalis</name>
    <dbReference type="NCBI Taxonomy" id="6523"/>
    <lineage>
        <taxon>Eukaryota</taxon>
        <taxon>Metazoa</taxon>
        <taxon>Spiralia</taxon>
        <taxon>Lophotrochozoa</taxon>
        <taxon>Mollusca</taxon>
        <taxon>Gastropoda</taxon>
        <taxon>Heterobranchia</taxon>
        <taxon>Euthyneura</taxon>
        <taxon>Panpulmonata</taxon>
        <taxon>Hygrophila</taxon>
        <taxon>Lymnaeoidea</taxon>
        <taxon>Lymnaeidae</taxon>
        <taxon>Lymnaea</taxon>
    </lineage>
</organism>
<evidence type="ECO:0000313" key="4">
    <source>
        <dbReference type="Proteomes" id="UP001497497"/>
    </source>
</evidence>
<sequence>MNILLSLVLLCCMLMSVQAVGGDYVNDQWLTTKIETHYWDSLDIKTLVCAAQPERKVEILYKRSSKSIEKFAIANGDQNDCQLSTSINNNSRVACWRSSDGDVYFKVVRISPEDLYICQIDDDHEVILISVKDPDVNTAPSTNLTSPSTATPTAPPNTPRTTTKGVDAEQAAAVVAYQAATIALAAIPGVIGIVTVVKAALWISANGLPKCSAECVMQCLGWLSCFRKRVVINIELNTDKQQEDVNKAKDRTVDVDAVESINEILETYNF</sequence>
<dbReference type="Proteomes" id="UP001497497">
    <property type="component" value="Unassembled WGS sequence"/>
</dbReference>
<evidence type="ECO:0000313" key="3">
    <source>
        <dbReference type="EMBL" id="CAL1533147.1"/>
    </source>
</evidence>
<evidence type="ECO:0000256" key="2">
    <source>
        <dbReference type="SAM" id="SignalP"/>
    </source>
</evidence>
<feature type="signal peptide" evidence="2">
    <location>
        <begin position="1"/>
        <end position="19"/>
    </location>
</feature>
<comment type="caution">
    <text evidence="3">The sequence shown here is derived from an EMBL/GenBank/DDBJ whole genome shotgun (WGS) entry which is preliminary data.</text>
</comment>
<gene>
    <name evidence="3" type="ORF">GSLYS_00007165001</name>
</gene>
<name>A0AAV2HGU3_LYMST</name>
<reference evidence="3 4" key="1">
    <citation type="submission" date="2024-04" db="EMBL/GenBank/DDBJ databases">
        <authorList>
            <consortium name="Genoscope - CEA"/>
            <person name="William W."/>
        </authorList>
    </citation>
    <scope>NUCLEOTIDE SEQUENCE [LARGE SCALE GENOMIC DNA]</scope>
</reference>
<feature type="chain" id="PRO_5043651589" evidence="2">
    <location>
        <begin position="20"/>
        <end position="270"/>
    </location>
</feature>
<feature type="region of interest" description="Disordered" evidence="1">
    <location>
        <begin position="138"/>
        <end position="163"/>
    </location>
</feature>
<evidence type="ECO:0000256" key="1">
    <source>
        <dbReference type="SAM" id="MobiDB-lite"/>
    </source>
</evidence>
<keyword evidence="2" id="KW-0732">Signal</keyword>
<dbReference type="AlphaFoldDB" id="A0AAV2HGU3"/>
<dbReference type="EMBL" id="CAXITT010000135">
    <property type="protein sequence ID" value="CAL1533147.1"/>
    <property type="molecule type" value="Genomic_DNA"/>
</dbReference>
<accession>A0AAV2HGU3</accession>
<feature type="compositionally biased region" description="Low complexity" evidence="1">
    <location>
        <begin position="138"/>
        <end position="152"/>
    </location>
</feature>